<feature type="chain" id="PRO_5045247794" description="VCBS repeat-containing protein" evidence="2">
    <location>
        <begin position="26"/>
        <end position="286"/>
    </location>
</feature>
<gene>
    <name evidence="3" type="ORF">L0P79_02485</name>
</gene>
<evidence type="ECO:0008006" key="5">
    <source>
        <dbReference type="Google" id="ProtNLM"/>
    </source>
</evidence>
<name>A0ABS9M587_9FIRM</name>
<reference evidence="3 4" key="1">
    <citation type="submission" date="2022-01" db="EMBL/GenBank/DDBJ databases">
        <title>Collection of gut derived symbiotic bacterial strains cultured from healthy donors.</title>
        <authorList>
            <person name="Lin H."/>
            <person name="Kohout C."/>
            <person name="Waligurski E."/>
            <person name="Pamer E.G."/>
        </authorList>
    </citation>
    <scope>NUCLEOTIDE SEQUENCE [LARGE SCALE GENOMIC DNA]</scope>
    <source>
        <strain evidence="3 4">DFI.3.7</strain>
    </source>
</reference>
<dbReference type="PROSITE" id="PS51257">
    <property type="entry name" value="PROKAR_LIPOPROTEIN"/>
    <property type="match status" value="1"/>
</dbReference>
<protein>
    <recommendedName>
        <fullName evidence="5">VCBS repeat-containing protein</fullName>
    </recommendedName>
</protein>
<sequence length="286" mass="31300">MKKASIWMIGTLLCALLAACGSNPAAETPEQSPTAAVQTPASSPSGALEPSPTPEPTSEPPQTSLLTEENAPARAAYGAALMELLDHNILPDGTDYSNGYIGSIEDRERMAQNQFAVWDVDGDGREELILLYTTTIVAGERGFVFDWDEASGELRTQLEEFPLLTFYENGAVMAGWSHNQGKGGDFWPYFLYQYLPETDGYQQVGAVDAWDRALGIEGYPDQVDRSGTGFVYYIYGDLAAEWDKVEPVDAAEYHAWLDPYLGEGEELALPYCPLTAENIRMIQTAG</sequence>
<evidence type="ECO:0000313" key="4">
    <source>
        <dbReference type="Proteomes" id="UP001200313"/>
    </source>
</evidence>
<feature type="signal peptide" evidence="2">
    <location>
        <begin position="1"/>
        <end position="25"/>
    </location>
</feature>
<comment type="caution">
    <text evidence="3">The sequence shown here is derived from an EMBL/GenBank/DDBJ whole genome shotgun (WGS) entry which is preliminary data.</text>
</comment>
<keyword evidence="4" id="KW-1185">Reference proteome</keyword>
<organism evidence="3 4">
    <name type="scientific">Intestinimonas massiliensis</name>
    <name type="common">ex Afouda et al. 2020</name>
    <dbReference type="NCBI Taxonomy" id="1673721"/>
    <lineage>
        <taxon>Bacteria</taxon>
        <taxon>Bacillati</taxon>
        <taxon>Bacillota</taxon>
        <taxon>Clostridia</taxon>
        <taxon>Eubacteriales</taxon>
        <taxon>Intestinimonas</taxon>
    </lineage>
</organism>
<proteinExistence type="predicted"/>
<dbReference type="RefSeq" id="WP_238073061.1">
    <property type="nucleotide sequence ID" value="NZ_JAKNJB010000003.1"/>
</dbReference>
<feature type="region of interest" description="Disordered" evidence="1">
    <location>
        <begin position="23"/>
        <end position="66"/>
    </location>
</feature>
<dbReference type="EMBL" id="JAKNJB010000003">
    <property type="protein sequence ID" value="MCG4525945.1"/>
    <property type="molecule type" value="Genomic_DNA"/>
</dbReference>
<evidence type="ECO:0000256" key="2">
    <source>
        <dbReference type="SAM" id="SignalP"/>
    </source>
</evidence>
<dbReference type="Proteomes" id="UP001200313">
    <property type="component" value="Unassembled WGS sequence"/>
</dbReference>
<feature type="compositionally biased region" description="Polar residues" evidence="1">
    <location>
        <begin position="29"/>
        <end position="45"/>
    </location>
</feature>
<evidence type="ECO:0000256" key="1">
    <source>
        <dbReference type="SAM" id="MobiDB-lite"/>
    </source>
</evidence>
<keyword evidence="2" id="KW-0732">Signal</keyword>
<evidence type="ECO:0000313" key="3">
    <source>
        <dbReference type="EMBL" id="MCG4525945.1"/>
    </source>
</evidence>
<accession>A0ABS9M587</accession>